<gene>
    <name evidence="9" type="ORF">FCC1311_030222</name>
</gene>
<name>A0A2R5G727_9STRA</name>
<proteinExistence type="inferred from homology"/>
<organism evidence="9 10">
    <name type="scientific">Hondaea fermentalgiana</name>
    <dbReference type="NCBI Taxonomy" id="2315210"/>
    <lineage>
        <taxon>Eukaryota</taxon>
        <taxon>Sar</taxon>
        <taxon>Stramenopiles</taxon>
        <taxon>Bigyra</taxon>
        <taxon>Labyrinthulomycetes</taxon>
        <taxon>Thraustochytrida</taxon>
        <taxon>Thraustochytriidae</taxon>
        <taxon>Hondaea</taxon>
    </lineage>
</organism>
<dbReference type="EC" id="1.2.1.3" evidence="5"/>
<protein>
    <recommendedName>
        <fullName evidence="5">aldehyde dehydrogenase (NAD(+))</fullName>
        <ecNumber evidence="5">1.2.1.3</ecNumber>
    </recommendedName>
</protein>
<dbReference type="PANTHER" id="PTHR43521">
    <property type="entry name" value="ALPHA-AMINOADIPIC SEMIALDEHYDE DEHYDROGENASE"/>
    <property type="match status" value="1"/>
</dbReference>
<dbReference type="PANTHER" id="PTHR43521:SF1">
    <property type="entry name" value="ALPHA-AMINOADIPIC SEMIALDEHYDE DEHYDROGENASE"/>
    <property type="match status" value="1"/>
</dbReference>
<dbReference type="InParanoid" id="A0A2R5G727"/>
<dbReference type="InterPro" id="IPR016161">
    <property type="entry name" value="Ald_DH/histidinol_DH"/>
</dbReference>
<dbReference type="SUPFAM" id="SSF53720">
    <property type="entry name" value="ALDH-like"/>
    <property type="match status" value="1"/>
</dbReference>
<dbReference type="Gene3D" id="3.40.309.10">
    <property type="entry name" value="Aldehyde Dehydrogenase, Chain A, domain 2"/>
    <property type="match status" value="1"/>
</dbReference>
<dbReference type="InterPro" id="IPR016162">
    <property type="entry name" value="Ald_DH_N"/>
</dbReference>
<feature type="active site" evidence="6">
    <location>
        <position position="268"/>
    </location>
</feature>
<keyword evidence="3 7" id="KW-0560">Oxidoreductase</keyword>
<dbReference type="AlphaFoldDB" id="A0A2R5G727"/>
<evidence type="ECO:0000256" key="7">
    <source>
        <dbReference type="RuleBase" id="RU003345"/>
    </source>
</evidence>
<evidence type="ECO:0000256" key="4">
    <source>
        <dbReference type="ARBA" id="ARBA00023027"/>
    </source>
</evidence>
<dbReference type="InterPro" id="IPR029510">
    <property type="entry name" value="Ald_DH_CS_GLU"/>
</dbReference>
<dbReference type="EMBL" id="BEYU01000024">
    <property type="protein sequence ID" value="GBG26800.1"/>
    <property type="molecule type" value="Genomic_DNA"/>
</dbReference>
<dbReference type="Pfam" id="PF00171">
    <property type="entry name" value="Aldedh"/>
    <property type="match status" value="1"/>
</dbReference>
<keyword evidence="10" id="KW-1185">Reference proteome</keyword>
<dbReference type="Proteomes" id="UP000241890">
    <property type="component" value="Unassembled WGS sequence"/>
</dbReference>
<dbReference type="InterPro" id="IPR044638">
    <property type="entry name" value="ALDH7A1-like"/>
</dbReference>
<sequence>MSTWNAAKALEAFGLSASEVNPGVFDGKEWKASGDVHEALNPSTGEVLAKVQFGTKDDYERCAANAVAAQKEWQLMPAPQRGEIVRQIGNALIEKRDAMGALLSLEMGKIHAEGKGEVQEFIDICFIACGLSRSIPGQVVPSERTEHALMEIWKPLGTLGIITAFNFPHAVWGWNAAVSLVCGNTQLVKGAESASLVTIATQKVVSDVLKANGVDGGVAVLCQGEGPVVGDAMCRDPRIDLLSFTGSTKTGKIAQRLVHERSGQTVMELGGNNAILVMPSADIELALRSCVFAAAGTCGQRCTSLRRLLVHEDVYDELKPRLVEAYKKLPYGNPLHPKTLVGPIHNKAGIELFERTVQDAQSQGGKVLVGGGRPDASELPSEDLANGNFVQPTIVEIDPHADIVQEERFVPVLYLCKVKSFEEGIAINNQVEQGLSAALFSTDMREVFAWLGPAGAKQGVVNANTSCSGAECGLAFGGNGSTGWGRECGSDSWKQYMRRSSCAINFGKTLPLAQGIDFS</sequence>
<dbReference type="InterPro" id="IPR015590">
    <property type="entry name" value="Aldehyde_DH_dom"/>
</dbReference>
<dbReference type="GO" id="GO:0004029">
    <property type="term" value="F:aldehyde dehydrogenase (NAD+) activity"/>
    <property type="evidence" value="ECO:0007669"/>
    <property type="project" value="UniProtKB-EC"/>
</dbReference>
<dbReference type="OrthoDB" id="310895at2759"/>
<dbReference type="PROSITE" id="PS00687">
    <property type="entry name" value="ALDEHYDE_DEHYDR_GLU"/>
    <property type="match status" value="1"/>
</dbReference>
<comment type="similarity">
    <text evidence="1 7">Belongs to the aldehyde dehydrogenase family.</text>
</comment>
<evidence type="ECO:0000256" key="2">
    <source>
        <dbReference type="ARBA" id="ARBA00011881"/>
    </source>
</evidence>
<comment type="subunit">
    <text evidence="2">Homotetramer.</text>
</comment>
<accession>A0A2R5G727</accession>
<comment type="caution">
    <text evidence="9">The sequence shown here is derived from an EMBL/GenBank/DDBJ whole genome shotgun (WGS) entry which is preliminary data.</text>
</comment>
<evidence type="ECO:0000313" key="9">
    <source>
        <dbReference type="EMBL" id="GBG26800.1"/>
    </source>
</evidence>
<evidence type="ECO:0000256" key="1">
    <source>
        <dbReference type="ARBA" id="ARBA00009986"/>
    </source>
</evidence>
<evidence type="ECO:0000313" key="10">
    <source>
        <dbReference type="Proteomes" id="UP000241890"/>
    </source>
</evidence>
<evidence type="ECO:0000256" key="3">
    <source>
        <dbReference type="ARBA" id="ARBA00023002"/>
    </source>
</evidence>
<evidence type="ECO:0000256" key="6">
    <source>
        <dbReference type="PROSITE-ProRule" id="PRU10007"/>
    </source>
</evidence>
<reference evidence="9 10" key="1">
    <citation type="submission" date="2017-12" db="EMBL/GenBank/DDBJ databases">
        <title>Sequencing, de novo assembly and annotation of complete genome of a new Thraustochytrid species, strain FCC1311.</title>
        <authorList>
            <person name="Sedici K."/>
            <person name="Godart F."/>
            <person name="Aiese Cigliano R."/>
            <person name="Sanseverino W."/>
            <person name="Barakat M."/>
            <person name="Ortet P."/>
            <person name="Marechal E."/>
            <person name="Cagnac O."/>
            <person name="Amato A."/>
        </authorList>
    </citation>
    <scope>NUCLEOTIDE SEQUENCE [LARGE SCALE GENOMIC DNA]</scope>
</reference>
<dbReference type="Gene3D" id="3.40.605.10">
    <property type="entry name" value="Aldehyde Dehydrogenase, Chain A, domain 1"/>
    <property type="match status" value="1"/>
</dbReference>
<keyword evidence="4" id="KW-0520">NAD</keyword>
<dbReference type="FunFam" id="3.40.309.10:FF:000018">
    <property type="entry name" value="Alpha-aminoadipic semialdehyde dehydrogenase"/>
    <property type="match status" value="1"/>
</dbReference>
<evidence type="ECO:0000259" key="8">
    <source>
        <dbReference type="Pfam" id="PF00171"/>
    </source>
</evidence>
<evidence type="ECO:0000256" key="5">
    <source>
        <dbReference type="ARBA" id="ARBA00024226"/>
    </source>
</evidence>
<feature type="domain" description="Aldehyde dehydrogenase" evidence="8">
    <location>
        <begin position="35"/>
        <end position="499"/>
    </location>
</feature>
<dbReference type="InterPro" id="IPR016163">
    <property type="entry name" value="Ald_DH_C"/>
</dbReference>